<comment type="caution">
    <text evidence="1">The sequence shown here is derived from an EMBL/GenBank/DDBJ whole genome shotgun (WGS) entry which is preliminary data.</text>
</comment>
<dbReference type="Proteomes" id="UP000657918">
    <property type="component" value="Chromosome 4"/>
</dbReference>
<name>A0A835MYU6_9ROSI</name>
<evidence type="ECO:0000313" key="2">
    <source>
        <dbReference type="Proteomes" id="UP000657918"/>
    </source>
</evidence>
<organism evidence="1 2">
    <name type="scientific">Salix dunnii</name>
    <dbReference type="NCBI Taxonomy" id="1413687"/>
    <lineage>
        <taxon>Eukaryota</taxon>
        <taxon>Viridiplantae</taxon>
        <taxon>Streptophyta</taxon>
        <taxon>Embryophyta</taxon>
        <taxon>Tracheophyta</taxon>
        <taxon>Spermatophyta</taxon>
        <taxon>Magnoliopsida</taxon>
        <taxon>eudicotyledons</taxon>
        <taxon>Gunneridae</taxon>
        <taxon>Pentapetalae</taxon>
        <taxon>rosids</taxon>
        <taxon>fabids</taxon>
        <taxon>Malpighiales</taxon>
        <taxon>Salicaceae</taxon>
        <taxon>Saliceae</taxon>
        <taxon>Salix</taxon>
    </lineage>
</organism>
<evidence type="ECO:0000313" key="1">
    <source>
        <dbReference type="EMBL" id="KAF9683917.1"/>
    </source>
</evidence>
<gene>
    <name evidence="1" type="ORF">SADUNF_Sadunf04G0063800</name>
</gene>
<sequence>MQCHILATNQTSTCLAGQQKHPGFFRKGILNCKFPACFLGDNSSGSFSVFINSEIVRYLVFSSNSNNSSKYLSLASLGCASVGISSSSSHSSPIHKVFSSSLPNHTLLNSSLSSASIRLSRSNGLGNISQNARQSF</sequence>
<reference evidence="1 2" key="1">
    <citation type="submission" date="2020-10" db="EMBL/GenBank/DDBJ databases">
        <title>Plant Genome Project.</title>
        <authorList>
            <person name="Zhang R.-G."/>
        </authorList>
    </citation>
    <scope>NUCLEOTIDE SEQUENCE [LARGE SCALE GENOMIC DNA]</scope>
    <source>
        <strain evidence="1">FAFU-HL-1</strain>
        <tissue evidence="1">Leaf</tissue>
    </source>
</reference>
<accession>A0A835MYU6</accession>
<protein>
    <submittedName>
        <fullName evidence="1">Uncharacterized protein</fullName>
    </submittedName>
</protein>
<proteinExistence type="predicted"/>
<dbReference type="EMBL" id="JADGMS010000004">
    <property type="protein sequence ID" value="KAF9683917.1"/>
    <property type="molecule type" value="Genomic_DNA"/>
</dbReference>
<dbReference type="AlphaFoldDB" id="A0A835MYU6"/>
<keyword evidence="2" id="KW-1185">Reference proteome</keyword>